<organism evidence="5 6">
    <name type="scientific">Papaver somniferum</name>
    <name type="common">Opium poppy</name>
    <dbReference type="NCBI Taxonomy" id="3469"/>
    <lineage>
        <taxon>Eukaryota</taxon>
        <taxon>Viridiplantae</taxon>
        <taxon>Streptophyta</taxon>
        <taxon>Embryophyta</taxon>
        <taxon>Tracheophyta</taxon>
        <taxon>Spermatophyta</taxon>
        <taxon>Magnoliopsida</taxon>
        <taxon>Ranunculales</taxon>
        <taxon>Papaveraceae</taxon>
        <taxon>Papaveroideae</taxon>
        <taxon>Papaver</taxon>
    </lineage>
</organism>
<dbReference type="GO" id="GO:0005730">
    <property type="term" value="C:nucleolus"/>
    <property type="evidence" value="ECO:0007669"/>
    <property type="project" value="TreeGrafter"/>
</dbReference>
<evidence type="ECO:0000313" key="5">
    <source>
        <dbReference type="EMBL" id="RZC75099.1"/>
    </source>
</evidence>
<dbReference type="PROSITE" id="PS51977">
    <property type="entry name" value="WGR"/>
    <property type="match status" value="1"/>
</dbReference>
<keyword evidence="1" id="KW-0328">Glycosyltransferase</keyword>
<dbReference type="PANTHER" id="PTHR10459">
    <property type="entry name" value="DNA LIGASE"/>
    <property type="match status" value="1"/>
</dbReference>
<dbReference type="InterPro" id="IPR008893">
    <property type="entry name" value="WGR_domain"/>
</dbReference>
<keyword evidence="3" id="KW-0520">NAD</keyword>
<keyword evidence="6" id="KW-1185">Reference proteome</keyword>
<dbReference type="GO" id="GO:0006302">
    <property type="term" value="P:double-strand break repair"/>
    <property type="evidence" value="ECO:0007669"/>
    <property type="project" value="TreeGrafter"/>
</dbReference>
<gene>
    <name evidence="5" type="ORF">C5167_050585</name>
</gene>
<dbReference type="PANTHER" id="PTHR10459:SF106">
    <property type="entry name" value="PROTEIN ADP-RIBOSYLTRANSFERASE PARP3"/>
    <property type="match status" value="1"/>
</dbReference>
<feature type="domain" description="WGR" evidence="4">
    <location>
        <begin position="1"/>
        <end position="68"/>
    </location>
</feature>
<dbReference type="Gramene" id="RZC75099">
    <property type="protein sequence ID" value="RZC75099"/>
    <property type="gene ID" value="C5167_050585"/>
</dbReference>
<dbReference type="GO" id="GO:0003950">
    <property type="term" value="F:NAD+ poly-ADP-ribosyltransferase activity"/>
    <property type="evidence" value="ECO:0007669"/>
    <property type="project" value="TreeGrafter"/>
</dbReference>
<dbReference type="Proteomes" id="UP000316621">
    <property type="component" value="Chromosome 8"/>
</dbReference>
<evidence type="ECO:0000259" key="4">
    <source>
        <dbReference type="PROSITE" id="PS51977"/>
    </source>
</evidence>
<keyword evidence="2" id="KW-0808">Transferase</keyword>
<evidence type="ECO:0000256" key="1">
    <source>
        <dbReference type="ARBA" id="ARBA00022676"/>
    </source>
</evidence>
<dbReference type="InterPro" id="IPR036930">
    <property type="entry name" value="WGR_dom_sf"/>
</dbReference>
<dbReference type="SUPFAM" id="SSF142921">
    <property type="entry name" value="WGR domain-like"/>
    <property type="match status" value="1"/>
</dbReference>
<proteinExistence type="predicted"/>
<sequence length="137" mass="16199">MQLIVVPENRLHLYFKKGQVRDDDKAEERVEEKENVDDAVREFAQLFNEVTGNEWESEKKIQKKHTKFYLVYMGDGVDVQHGGLGLRQFYLTGEEVLNEFIDNFKMTKETGQNNEAIWSDFSQRWFTLSSGWRITDL</sequence>
<dbReference type="STRING" id="3469.A0A4Y7KT10"/>
<dbReference type="EMBL" id="CM010722">
    <property type="protein sequence ID" value="RZC75099.1"/>
    <property type="molecule type" value="Genomic_DNA"/>
</dbReference>
<name>A0A4Y7KT10_PAPSO</name>
<dbReference type="GO" id="GO:0070212">
    <property type="term" value="P:protein poly-ADP-ribosylation"/>
    <property type="evidence" value="ECO:0007669"/>
    <property type="project" value="TreeGrafter"/>
</dbReference>
<dbReference type="InterPro" id="IPR050800">
    <property type="entry name" value="ARTD/PARP"/>
</dbReference>
<protein>
    <recommendedName>
        <fullName evidence="4">WGR domain-containing protein</fullName>
    </recommendedName>
</protein>
<reference evidence="5 6" key="1">
    <citation type="journal article" date="2018" name="Science">
        <title>The opium poppy genome and morphinan production.</title>
        <authorList>
            <person name="Guo L."/>
            <person name="Winzer T."/>
            <person name="Yang X."/>
            <person name="Li Y."/>
            <person name="Ning Z."/>
            <person name="He Z."/>
            <person name="Teodor R."/>
            <person name="Lu Y."/>
            <person name="Bowser T.A."/>
            <person name="Graham I.A."/>
            <person name="Ye K."/>
        </authorList>
    </citation>
    <scope>NUCLEOTIDE SEQUENCE [LARGE SCALE GENOMIC DNA]</scope>
    <source>
        <strain evidence="6">cv. HN1</strain>
        <tissue evidence="5">Leaves</tissue>
    </source>
</reference>
<accession>A0A4Y7KT10</accession>
<evidence type="ECO:0000256" key="3">
    <source>
        <dbReference type="ARBA" id="ARBA00023027"/>
    </source>
</evidence>
<evidence type="ECO:0000313" key="6">
    <source>
        <dbReference type="Proteomes" id="UP000316621"/>
    </source>
</evidence>
<evidence type="ECO:0000256" key="2">
    <source>
        <dbReference type="ARBA" id="ARBA00022679"/>
    </source>
</evidence>
<dbReference type="AlphaFoldDB" id="A0A4Y7KT10"/>
<dbReference type="GO" id="GO:1990404">
    <property type="term" value="F:NAD+-protein mono-ADP-ribosyltransferase activity"/>
    <property type="evidence" value="ECO:0007669"/>
    <property type="project" value="TreeGrafter"/>
</dbReference>